<dbReference type="InterPro" id="IPR010730">
    <property type="entry name" value="HET"/>
</dbReference>
<dbReference type="EMBL" id="FJOG01000068">
    <property type="protein sequence ID" value="CZR69320.1"/>
    <property type="molecule type" value="Genomic_DNA"/>
</dbReference>
<evidence type="ECO:0000313" key="2">
    <source>
        <dbReference type="EMBL" id="CZR69320.1"/>
    </source>
</evidence>
<protein>
    <recommendedName>
        <fullName evidence="1">Heterokaryon incompatibility domain-containing protein</fullName>
    </recommendedName>
</protein>
<dbReference type="InterPro" id="IPR052895">
    <property type="entry name" value="HetReg/Transcr_Mod"/>
</dbReference>
<feature type="domain" description="Heterokaryon incompatibility" evidence="1">
    <location>
        <begin position="75"/>
        <end position="216"/>
    </location>
</feature>
<gene>
    <name evidence="2" type="ORF">PAC_19220</name>
</gene>
<dbReference type="STRING" id="576137.A0A1L7XWE9"/>
<keyword evidence="3" id="KW-1185">Reference proteome</keyword>
<sequence length="642" mass="73388">MPKEAPEYTVTKYRVEGSSYSSGRSDHEPEYRRLYRHLSKRSREIRLLRLEPSSDAQAKIRCSLIRTTVDSGIKFEALSYTWGDPGQEKWIIVDGLEVPVRKKLWEALIHLRYRDQRRTLWIDALCIDQINVFEKNHQVKKMSQIYLAATRVVVWLGVEGEDSTRTLRFIAFVGQYREKYGRDPDIVNDYDIGSILEGFRRLCQRMYWKRLWIVQEVVLARKVWIQCGMERISWDDLDSFLFLFAPTTYQTTQPTLRKVLPTGGVLDIWALSNFHESALNRASLHTMTLVVERMRQSRGLRSPLEGLVRLFSGSVCFDTKDAIYGVFGLSCDATDLTVDYSKSNFEIFSEVIKLQRYNRISHARSSLIEFSRNLQRSTFHGHIRVSEKAHVERVSTSTVGFLIGVIRYMGPLHRHASSFVATSQDQDIERLLHFADGYGETSVKLLASTLDSSRLIDDVSSIHSEISYGVDGGVDMFDPEFTLSSGFSVDECKNMRKECILAGDSWGRPAQLPERARPMKPLSPQQLLEYEGAEPQFFVDDEGRVGLAPSNSREGDIICRFRYSDILAILRWQRDRYVFVGRAKWPRKDGPSDSVADVLANELGSVKLGIGGSLHPSDEQFKRQGTLGGVMKRTSNWILSGV</sequence>
<proteinExistence type="predicted"/>
<evidence type="ECO:0000259" key="1">
    <source>
        <dbReference type="Pfam" id="PF06985"/>
    </source>
</evidence>
<accession>A0A1L7XWE9</accession>
<dbReference type="PANTHER" id="PTHR24148:SF73">
    <property type="entry name" value="HET DOMAIN PROTEIN (AFU_ORTHOLOGUE AFUA_8G01020)"/>
    <property type="match status" value="1"/>
</dbReference>
<reference evidence="2 3" key="1">
    <citation type="submission" date="2016-03" db="EMBL/GenBank/DDBJ databases">
        <authorList>
            <person name="Ploux O."/>
        </authorList>
    </citation>
    <scope>NUCLEOTIDE SEQUENCE [LARGE SCALE GENOMIC DNA]</scope>
    <source>
        <strain evidence="2 3">UAMH 11012</strain>
    </source>
</reference>
<dbReference type="Pfam" id="PF06985">
    <property type="entry name" value="HET"/>
    <property type="match status" value="1"/>
</dbReference>
<dbReference type="OrthoDB" id="3600004at2759"/>
<dbReference type="AlphaFoldDB" id="A0A1L7XWE9"/>
<name>A0A1L7XWE9_9HELO</name>
<organism evidence="2 3">
    <name type="scientific">Phialocephala subalpina</name>
    <dbReference type="NCBI Taxonomy" id="576137"/>
    <lineage>
        <taxon>Eukaryota</taxon>
        <taxon>Fungi</taxon>
        <taxon>Dikarya</taxon>
        <taxon>Ascomycota</taxon>
        <taxon>Pezizomycotina</taxon>
        <taxon>Leotiomycetes</taxon>
        <taxon>Helotiales</taxon>
        <taxon>Mollisiaceae</taxon>
        <taxon>Phialocephala</taxon>
        <taxon>Phialocephala fortinii species complex</taxon>
    </lineage>
</organism>
<evidence type="ECO:0000313" key="3">
    <source>
        <dbReference type="Proteomes" id="UP000184330"/>
    </source>
</evidence>
<dbReference type="PANTHER" id="PTHR24148">
    <property type="entry name" value="ANKYRIN REPEAT DOMAIN-CONTAINING PROTEIN 39 HOMOLOG-RELATED"/>
    <property type="match status" value="1"/>
</dbReference>
<dbReference type="Proteomes" id="UP000184330">
    <property type="component" value="Unassembled WGS sequence"/>
</dbReference>